<evidence type="ECO:0000256" key="9">
    <source>
        <dbReference type="ARBA" id="ARBA00022840"/>
    </source>
</evidence>
<evidence type="ECO:0000256" key="14">
    <source>
        <dbReference type="SAM" id="MobiDB-lite"/>
    </source>
</evidence>
<dbReference type="GO" id="GO:0004674">
    <property type="term" value="F:protein serine/threonine kinase activity"/>
    <property type="evidence" value="ECO:0007669"/>
    <property type="project" value="UniProtKB-KW"/>
</dbReference>
<feature type="domain" description="Protein kinase" evidence="15">
    <location>
        <begin position="103"/>
        <end position="383"/>
    </location>
</feature>
<keyword evidence="5 13" id="KW-0723">Serine/threonine-protein kinase</keyword>
<proteinExistence type="inferred from homology"/>
<evidence type="ECO:0000256" key="13">
    <source>
        <dbReference type="RuleBase" id="RU000304"/>
    </source>
</evidence>
<comment type="function">
    <text evidence="11">May be involved in plant defense signaling.</text>
</comment>
<dbReference type="EMBL" id="GGEC01020809">
    <property type="protein sequence ID" value="MBX01293.1"/>
    <property type="molecule type" value="Transcribed_RNA"/>
</dbReference>
<comment type="subcellular location">
    <subcellularLocation>
        <location evidence="1">Cell membrane</location>
    </subcellularLocation>
</comment>
<dbReference type="PANTHER" id="PTHR45621">
    <property type="entry name" value="OS01G0588500 PROTEIN-RELATED"/>
    <property type="match status" value="1"/>
</dbReference>
<keyword evidence="9 12" id="KW-0067">ATP-binding</keyword>
<keyword evidence="7 12" id="KW-0547">Nucleotide-binding</keyword>
<dbReference type="InterPro" id="IPR000719">
    <property type="entry name" value="Prot_kinase_dom"/>
</dbReference>
<evidence type="ECO:0000256" key="7">
    <source>
        <dbReference type="ARBA" id="ARBA00022741"/>
    </source>
</evidence>
<dbReference type="InterPro" id="IPR011009">
    <property type="entry name" value="Kinase-like_dom_sf"/>
</dbReference>
<dbReference type="GO" id="GO:0005886">
    <property type="term" value="C:plasma membrane"/>
    <property type="evidence" value="ECO:0007669"/>
    <property type="project" value="UniProtKB-SubCell"/>
</dbReference>
<accession>A0A2P2K6J8</accession>
<evidence type="ECO:0000256" key="8">
    <source>
        <dbReference type="ARBA" id="ARBA00022777"/>
    </source>
</evidence>
<name>A0A2P2K6J8_RHIMU</name>
<keyword evidence="10" id="KW-0472">Membrane</keyword>
<evidence type="ECO:0000259" key="15">
    <source>
        <dbReference type="PROSITE" id="PS50011"/>
    </source>
</evidence>
<evidence type="ECO:0000256" key="11">
    <source>
        <dbReference type="ARBA" id="ARBA00054261"/>
    </source>
</evidence>
<feature type="compositionally biased region" description="Polar residues" evidence="14">
    <location>
        <begin position="61"/>
        <end position="70"/>
    </location>
</feature>
<evidence type="ECO:0000256" key="1">
    <source>
        <dbReference type="ARBA" id="ARBA00004236"/>
    </source>
</evidence>
<keyword evidence="4" id="KW-1003">Cell membrane</keyword>
<evidence type="ECO:0000256" key="5">
    <source>
        <dbReference type="ARBA" id="ARBA00022527"/>
    </source>
</evidence>
<dbReference type="PROSITE" id="PS50011">
    <property type="entry name" value="PROTEIN_KINASE_DOM"/>
    <property type="match status" value="1"/>
</dbReference>
<dbReference type="Gene3D" id="3.30.200.20">
    <property type="entry name" value="Phosphorylase Kinase, domain 1"/>
    <property type="match status" value="1"/>
</dbReference>
<dbReference type="InterPro" id="IPR050823">
    <property type="entry name" value="Plant_Ser_Thr_Prot_Kinase"/>
</dbReference>
<protein>
    <recommendedName>
        <fullName evidence="3">non-specific serine/threonine protein kinase</fullName>
        <ecNumber evidence="3">2.7.11.1</ecNumber>
    </recommendedName>
</protein>
<dbReference type="SUPFAM" id="SSF56112">
    <property type="entry name" value="Protein kinase-like (PK-like)"/>
    <property type="match status" value="1"/>
</dbReference>
<dbReference type="Pfam" id="PF07714">
    <property type="entry name" value="PK_Tyr_Ser-Thr"/>
    <property type="match status" value="1"/>
</dbReference>
<keyword evidence="8 16" id="KW-0418">Kinase</keyword>
<dbReference type="AlphaFoldDB" id="A0A2P2K6J8"/>
<reference evidence="16" key="1">
    <citation type="submission" date="2018-02" db="EMBL/GenBank/DDBJ databases">
        <title>Rhizophora mucronata_Transcriptome.</title>
        <authorList>
            <person name="Meera S.P."/>
            <person name="Sreeshan A."/>
            <person name="Augustine A."/>
        </authorList>
    </citation>
    <scope>NUCLEOTIDE SEQUENCE</scope>
    <source>
        <tissue evidence="16">Leaf</tissue>
    </source>
</reference>
<evidence type="ECO:0000256" key="3">
    <source>
        <dbReference type="ARBA" id="ARBA00012513"/>
    </source>
</evidence>
<dbReference type="EC" id="2.7.11.1" evidence="3"/>
<dbReference type="InterPro" id="IPR008271">
    <property type="entry name" value="Ser/Thr_kinase_AS"/>
</dbReference>
<dbReference type="Gene3D" id="1.10.510.10">
    <property type="entry name" value="Transferase(Phosphotransferase) domain 1"/>
    <property type="match status" value="1"/>
</dbReference>
<feature type="region of interest" description="Disordered" evidence="14">
    <location>
        <begin position="33"/>
        <end position="78"/>
    </location>
</feature>
<organism evidence="16">
    <name type="scientific">Rhizophora mucronata</name>
    <name type="common">Asiatic mangrove</name>
    <dbReference type="NCBI Taxonomy" id="61149"/>
    <lineage>
        <taxon>Eukaryota</taxon>
        <taxon>Viridiplantae</taxon>
        <taxon>Streptophyta</taxon>
        <taxon>Embryophyta</taxon>
        <taxon>Tracheophyta</taxon>
        <taxon>Spermatophyta</taxon>
        <taxon>Magnoliopsida</taxon>
        <taxon>eudicotyledons</taxon>
        <taxon>Gunneridae</taxon>
        <taxon>Pentapetalae</taxon>
        <taxon>rosids</taxon>
        <taxon>fabids</taxon>
        <taxon>Malpighiales</taxon>
        <taxon>Rhizophoraceae</taxon>
        <taxon>Rhizophora</taxon>
    </lineage>
</organism>
<evidence type="ECO:0000313" key="16">
    <source>
        <dbReference type="EMBL" id="MBX01293.1"/>
    </source>
</evidence>
<feature type="binding site" evidence="12">
    <location>
        <position position="138"/>
    </location>
    <ligand>
        <name>ATP</name>
        <dbReference type="ChEBI" id="CHEBI:30616"/>
    </ligand>
</feature>
<dbReference type="PROSITE" id="PS00108">
    <property type="entry name" value="PROTEIN_KINASE_ST"/>
    <property type="match status" value="1"/>
</dbReference>
<dbReference type="GO" id="GO:0005524">
    <property type="term" value="F:ATP binding"/>
    <property type="evidence" value="ECO:0007669"/>
    <property type="project" value="UniProtKB-UniRule"/>
</dbReference>
<evidence type="ECO:0000256" key="12">
    <source>
        <dbReference type="PROSITE-ProRule" id="PRU10141"/>
    </source>
</evidence>
<evidence type="ECO:0000256" key="4">
    <source>
        <dbReference type="ARBA" id="ARBA00022475"/>
    </source>
</evidence>
<evidence type="ECO:0000256" key="2">
    <source>
        <dbReference type="ARBA" id="ARBA00008684"/>
    </source>
</evidence>
<comment type="similarity">
    <text evidence="2">Belongs to the protein kinase superfamily. Ser/Thr protein kinase family.</text>
</comment>
<dbReference type="PROSITE" id="PS00107">
    <property type="entry name" value="PROTEIN_KINASE_ATP"/>
    <property type="match status" value="1"/>
</dbReference>
<sequence length="419" mass="47546">MKCRRKSRFRLRSIFMGICFSIEQDHHQLSLEHHQLSSKGSHRQGHDSDQSPSKLNRPDSSRVQSLSPTLSVPRDVTDLRQNPGYTNVDIFTYEEMTLATKHFRPDFILGEGGFGVVYKGVINGSIRPGCETTYVAIKELNPDGLQGDREWLAEVNYLGQLSHTNLVKLIGYCCEDEHRLIVYEYMASGSLEKHLFRRVGCTLTWSKRMKIALDAAKGLAYLHGLERSIIYRDFKTSNILLDKDFNAKLSDFGLAKDGPMGDQTHVSTRVMGTYGYAAPEYVMTGHLTARSDVYGFGVVLLELLLGRRALDKSRPSREHNLVEWARPLLNNNKKVLRIFDPRMDGQYTVRTAMKVATLAYQCLSQNPKGRPLMNQVVELLETVQWTDDEALFQNSGGAVTLYEDPRLSPCTQFERKTLS</sequence>
<dbReference type="InterPro" id="IPR017441">
    <property type="entry name" value="Protein_kinase_ATP_BS"/>
</dbReference>
<keyword evidence="6" id="KW-0808">Transferase</keyword>
<dbReference type="FunFam" id="3.30.200.20:FF:000228">
    <property type="entry name" value="Serine/threonine-protein kinase BIK1"/>
    <property type="match status" value="1"/>
</dbReference>
<dbReference type="FunFam" id="1.10.510.10:FF:000032">
    <property type="entry name" value="Serine/threonine-protein kinase PBS1"/>
    <property type="match status" value="1"/>
</dbReference>
<evidence type="ECO:0000256" key="6">
    <source>
        <dbReference type="ARBA" id="ARBA00022679"/>
    </source>
</evidence>
<dbReference type="InterPro" id="IPR001245">
    <property type="entry name" value="Ser-Thr/Tyr_kinase_cat_dom"/>
</dbReference>
<evidence type="ECO:0000256" key="10">
    <source>
        <dbReference type="ARBA" id="ARBA00023136"/>
    </source>
</evidence>